<feature type="transmembrane region" description="Helical" evidence="1">
    <location>
        <begin position="273"/>
        <end position="296"/>
    </location>
</feature>
<comment type="caution">
    <text evidence="2">The sequence shown here is derived from an EMBL/GenBank/DDBJ whole genome shotgun (WGS) entry which is preliminary data.</text>
</comment>
<evidence type="ECO:0000256" key="1">
    <source>
        <dbReference type="SAM" id="Phobius"/>
    </source>
</evidence>
<feature type="transmembrane region" description="Helical" evidence="1">
    <location>
        <begin position="205"/>
        <end position="228"/>
    </location>
</feature>
<dbReference type="OrthoDB" id="5240834at2"/>
<dbReference type="EMBL" id="LGKN01000003">
    <property type="protein sequence ID" value="KPL89141.1"/>
    <property type="molecule type" value="Genomic_DNA"/>
</dbReference>
<dbReference type="RefSeq" id="WP_054493565.1">
    <property type="nucleotide sequence ID" value="NZ_BBZA01000192.1"/>
</dbReference>
<sequence length="773" mass="86533">MPRIMQRRSLPEYIAWLITVAGLLFFVALTVQRHNAFLTTAFDLGNYDQAVWNTAHGRPLRLTNIPGVDIRLAHHVEPILFLIAPLYWLWSDPRMLLIVQATVVMAGALPAYWLARRRLQDDWAALFFPLAWVLYPPLEGVVLFDFHAVALASSLLLFAFNWLDEGRVRLFALAAFLAAMTKEEIGFLVALMGAYAFFVQGRRRLGLVTMLAGAGWSLFAIEVVTAYFSPKGEHVFLSYYEGLGDGFWGLVKTALTAPQRIIMRALEGGAIRYLATILAPLGFLALLAPEVLLIAAPSFAVNLLSSSEPMRTPVGFHYPAPITPFVFAASIVGLARLAHWWRARGGSPQHVARVGVLLALPLLMWAHRQDGATPLARWFEWPRVTEHHRIGERIIARIPPDAAVSAQWRLNPHVSQRERIYQFPDVRDADYVLIDVTIPLLLQHPNDLYRTVQEMLAGEWGIEAAEDGWLLLRRGASRKTFPDEFYTFARTTPDGAAVPVDVQFGNAVRLVGYTLTEERKGWRLTLYWQRVGPASADTHLWPFYFDLRTGSVLEDTSLRPMVETIWYPPVMWKEGETVRTRMLPWPVPEPFGVAVQVRQGEQALSPTVFAGDVGYRPEGAVWLTQHPPARWADAEVALPHRFETTPVPTELVRVQVPADEYVTAGQPYTVTLTWQAGGATDVPLTVFTQVLNEAGQLVAQHDSQPAVGLRPTVDWQPGERIQDPHIIALPADLPAGRYRLIVGLYDAQTGQRVPAGTPDNALEVHQFVVQDDK</sequence>
<keyword evidence="1" id="KW-0472">Membrane</keyword>
<reference evidence="2 3" key="1">
    <citation type="submission" date="2015-07" db="EMBL/GenBank/DDBJ databases">
        <title>Whole genome sequence of Ardenticatena maritima DSM 23922.</title>
        <authorList>
            <person name="Hemp J."/>
            <person name="Ward L.M."/>
            <person name="Pace L.A."/>
            <person name="Fischer W.W."/>
        </authorList>
    </citation>
    <scope>NUCLEOTIDE SEQUENCE [LARGE SCALE GENOMIC DNA]</scope>
    <source>
        <strain evidence="2 3">110S</strain>
    </source>
</reference>
<dbReference type="InterPro" id="IPR018650">
    <property type="entry name" value="STSV1_Orf64"/>
</dbReference>
<evidence type="ECO:0008006" key="4">
    <source>
        <dbReference type="Google" id="ProtNLM"/>
    </source>
</evidence>
<gene>
    <name evidence="2" type="ORF">SE16_01065</name>
</gene>
<evidence type="ECO:0000313" key="3">
    <source>
        <dbReference type="Proteomes" id="UP000050502"/>
    </source>
</evidence>
<protein>
    <recommendedName>
        <fullName evidence="4">DUF2079 domain-containing protein</fullName>
    </recommendedName>
</protein>
<dbReference type="Pfam" id="PF09852">
    <property type="entry name" value="DUF2079"/>
    <property type="match status" value="1"/>
</dbReference>
<feature type="transmembrane region" description="Helical" evidence="1">
    <location>
        <begin position="316"/>
        <end position="338"/>
    </location>
</feature>
<dbReference type="Proteomes" id="UP000050502">
    <property type="component" value="Unassembled WGS sequence"/>
</dbReference>
<feature type="transmembrane region" description="Helical" evidence="1">
    <location>
        <begin position="170"/>
        <end position="199"/>
    </location>
</feature>
<keyword evidence="1" id="KW-0812">Transmembrane</keyword>
<organism evidence="2 3">
    <name type="scientific">Ardenticatena maritima</name>
    <dbReference type="NCBI Taxonomy" id="872965"/>
    <lineage>
        <taxon>Bacteria</taxon>
        <taxon>Bacillati</taxon>
        <taxon>Chloroflexota</taxon>
        <taxon>Ardenticatenia</taxon>
        <taxon>Ardenticatenales</taxon>
        <taxon>Ardenticatenaceae</taxon>
        <taxon>Ardenticatena</taxon>
    </lineage>
</organism>
<name>A0A0P6YBS9_9CHLR</name>
<keyword evidence="1" id="KW-1133">Transmembrane helix</keyword>
<feature type="transmembrane region" description="Helical" evidence="1">
    <location>
        <begin position="95"/>
        <end position="115"/>
    </location>
</feature>
<dbReference type="AlphaFoldDB" id="A0A0P6YBS9"/>
<proteinExistence type="predicted"/>
<feature type="transmembrane region" description="Helical" evidence="1">
    <location>
        <begin position="350"/>
        <end position="367"/>
    </location>
</feature>
<evidence type="ECO:0000313" key="2">
    <source>
        <dbReference type="EMBL" id="KPL89141.1"/>
    </source>
</evidence>
<accession>A0A0P6YBS9</accession>
<feature type="transmembrane region" description="Helical" evidence="1">
    <location>
        <begin position="144"/>
        <end position="163"/>
    </location>
</feature>
<feature type="transmembrane region" description="Helical" evidence="1">
    <location>
        <begin position="12"/>
        <end position="31"/>
    </location>
</feature>